<dbReference type="EMBL" id="CAJVPI010000454">
    <property type="protein sequence ID" value="CAG8537290.1"/>
    <property type="molecule type" value="Genomic_DNA"/>
</dbReference>
<feature type="transmembrane region" description="Helical" evidence="1">
    <location>
        <begin position="81"/>
        <end position="100"/>
    </location>
</feature>
<evidence type="ECO:0000256" key="1">
    <source>
        <dbReference type="SAM" id="Phobius"/>
    </source>
</evidence>
<evidence type="ECO:0000313" key="3">
    <source>
        <dbReference type="Proteomes" id="UP000789739"/>
    </source>
</evidence>
<keyword evidence="1" id="KW-0472">Membrane</keyword>
<sequence length="181" mass="20299">MWCDNCFLVFPLRAGGMVLATIMAIYCIAGGIILFNYGEFLFFHYPEAQIYGGYAMAQGAIAIIIVFVFANRSFIFTRVLFRIYPVIIVLGAVRGGIMAWELQYYKDRIVWECQNGGHKWIDPSKPPDPATVPPKTLPTTLPPAFCNQGVNNLAVVFTASLAIDFILMVALYVFPYMEIPH</sequence>
<proteinExistence type="predicted"/>
<reference evidence="2" key="1">
    <citation type="submission" date="2021-06" db="EMBL/GenBank/DDBJ databases">
        <authorList>
            <person name="Kallberg Y."/>
            <person name="Tangrot J."/>
            <person name="Rosling A."/>
        </authorList>
    </citation>
    <scope>NUCLEOTIDE SEQUENCE</scope>
    <source>
        <strain evidence="2">BR232B</strain>
    </source>
</reference>
<feature type="transmembrane region" description="Helical" evidence="1">
    <location>
        <begin position="153"/>
        <end position="174"/>
    </location>
</feature>
<gene>
    <name evidence="2" type="ORF">PBRASI_LOCUS4410</name>
</gene>
<dbReference type="OrthoDB" id="2371309at2759"/>
<accession>A0A9N9ANN7</accession>
<organism evidence="2 3">
    <name type="scientific">Paraglomus brasilianum</name>
    <dbReference type="NCBI Taxonomy" id="144538"/>
    <lineage>
        <taxon>Eukaryota</taxon>
        <taxon>Fungi</taxon>
        <taxon>Fungi incertae sedis</taxon>
        <taxon>Mucoromycota</taxon>
        <taxon>Glomeromycotina</taxon>
        <taxon>Glomeromycetes</taxon>
        <taxon>Paraglomerales</taxon>
        <taxon>Paraglomeraceae</taxon>
        <taxon>Paraglomus</taxon>
    </lineage>
</organism>
<dbReference type="Proteomes" id="UP000789739">
    <property type="component" value="Unassembled WGS sequence"/>
</dbReference>
<evidence type="ECO:0000313" key="2">
    <source>
        <dbReference type="EMBL" id="CAG8537290.1"/>
    </source>
</evidence>
<keyword evidence="3" id="KW-1185">Reference proteome</keyword>
<feature type="transmembrane region" description="Helical" evidence="1">
    <location>
        <begin position="50"/>
        <end position="69"/>
    </location>
</feature>
<feature type="transmembrane region" description="Helical" evidence="1">
    <location>
        <begin position="12"/>
        <end position="38"/>
    </location>
</feature>
<name>A0A9N9ANN7_9GLOM</name>
<protein>
    <submittedName>
        <fullName evidence="2">2688_t:CDS:1</fullName>
    </submittedName>
</protein>
<comment type="caution">
    <text evidence="2">The sequence shown here is derived from an EMBL/GenBank/DDBJ whole genome shotgun (WGS) entry which is preliminary data.</text>
</comment>
<keyword evidence="1" id="KW-0812">Transmembrane</keyword>
<dbReference type="AlphaFoldDB" id="A0A9N9ANN7"/>
<keyword evidence="1" id="KW-1133">Transmembrane helix</keyword>